<dbReference type="EMBL" id="JAJEPR010000004">
    <property type="protein sequence ID" value="MCC2188936.1"/>
    <property type="molecule type" value="Genomic_DNA"/>
</dbReference>
<dbReference type="RefSeq" id="WP_178045615.1">
    <property type="nucleotide sequence ID" value="NZ_JAJEPR010000004.1"/>
</dbReference>
<organism evidence="2 3">
    <name type="scientific">Fusicatenibacter faecihominis</name>
    <dbReference type="NCBI Taxonomy" id="2881276"/>
    <lineage>
        <taxon>Bacteria</taxon>
        <taxon>Bacillati</taxon>
        <taxon>Bacillota</taxon>
        <taxon>Clostridia</taxon>
        <taxon>Lachnospirales</taxon>
        <taxon>Lachnospiraceae</taxon>
        <taxon>Fusicatenibacter</taxon>
    </lineage>
</organism>
<keyword evidence="3" id="KW-1185">Reference proteome</keyword>
<proteinExistence type="predicted"/>
<dbReference type="AlphaFoldDB" id="A0AAE3J574"/>
<comment type="caution">
    <text evidence="2">The sequence shown here is derived from an EMBL/GenBank/DDBJ whole genome shotgun (WGS) entry which is preliminary data.</text>
</comment>
<gene>
    <name evidence="2" type="ORF">LKD71_03695</name>
</gene>
<evidence type="ECO:0000313" key="3">
    <source>
        <dbReference type="Proteomes" id="UP001197875"/>
    </source>
</evidence>
<dbReference type="Proteomes" id="UP001197875">
    <property type="component" value="Unassembled WGS sequence"/>
</dbReference>
<sequence length="180" mass="20364">MAIYLVDFENIGYNGLKGIEKLPEGDQVHLFYSSNADKLTFDIHLCINASKARVFYYKVETGAKNALDFQLATYLGSLTAANPDENYFIVSNDDGFHYIIQFWKQRSVDIQQISNLQFQSIEENQVLDLLPASCKDDADEVMACINEFKSKQGINNALVKQFGNKKGSEIYRAIKGLLKN</sequence>
<reference evidence="2 3" key="1">
    <citation type="submission" date="2021-10" db="EMBL/GenBank/DDBJ databases">
        <title>Anaerobic single-cell dispensing facilitates the cultivation of human gut bacteria.</title>
        <authorList>
            <person name="Afrizal A."/>
        </authorList>
    </citation>
    <scope>NUCLEOTIDE SEQUENCE [LARGE SCALE GENOMIC DNA]</scope>
    <source>
        <strain evidence="2 3">CLA-AA-H277</strain>
    </source>
</reference>
<evidence type="ECO:0000313" key="2">
    <source>
        <dbReference type="EMBL" id="MCC2188936.1"/>
    </source>
</evidence>
<dbReference type="Pfam" id="PF18475">
    <property type="entry name" value="PIN7"/>
    <property type="match status" value="1"/>
</dbReference>
<name>A0AAE3J574_9FIRM</name>
<evidence type="ECO:0000259" key="1">
    <source>
        <dbReference type="Pfam" id="PF18475"/>
    </source>
</evidence>
<feature type="domain" description="PIN-like" evidence="1">
    <location>
        <begin position="5"/>
        <end position="106"/>
    </location>
</feature>
<accession>A0AAE3J574</accession>
<protein>
    <submittedName>
        <fullName evidence="2">PIN domain-containing protein</fullName>
    </submittedName>
</protein>
<dbReference type="InterPro" id="IPR041494">
    <property type="entry name" value="PIN7"/>
</dbReference>